<gene>
    <name evidence="2" type="ORF">EYF80_032282</name>
</gene>
<comment type="caution">
    <text evidence="2">The sequence shown here is derived from an EMBL/GenBank/DDBJ whole genome shotgun (WGS) entry which is preliminary data.</text>
</comment>
<dbReference type="Proteomes" id="UP000314294">
    <property type="component" value="Unassembled WGS sequence"/>
</dbReference>
<keyword evidence="3" id="KW-1185">Reference proteome</keyword>
<proteinExistence type="predicted"/>
<protein>
    <submittedName>
        <fullName evidence="2">Uncharacterized protein</fullName>
    </submittedName>
</protein>
<evidence type="ECO:0000256" key="1">
    <source>
        <dbReference type="SAM" id="MobiDB-lite"/>
    </source>
</evidence>
<dbReference type="EMBL" id="SRLO01000404">
    <property type="protein sequence ID" value="TNN57458.1"/>
    <property type="molecule type" value="Genomic_DNA"/>
</dbReference>
<dbReference type="AlphaFoldDB" id="A0A4Z2GV82"/>
<name>A0A4Z2GV82_9TELE</name>
<evidence type="ECO:0000313" key="2">
    <source>
        <dbReference type="EMBL" id="TNN57458.1"/>
    </source>
</evidence>
<evidence type="ECO:0000313" key="3">
    <source>
        <dbReference type="Proteomes" id="UP000314294"/>
    </source>
</evidence>
<sequence>MESLQYDGVTMVRWSHHGVMESPRYDGVTTLAENTSQSNTAVSVYNGELTRGRPGDLVKPKIPKVCMKLRKPTPPPLLDEAANQNPRNESEPDSPLFWFLV</sequence>
<feature type="region of interest" description="Disordered" evidence="1">
    <location>
        <begin position="68"/>
        <end position="96"/>
    </location>
</feature>
<organism evidence="2 3">
    <name type="scientific">Liparis tanakae</name>
    <name type="common">Tanaka's snailfish</name>
    <dbReference type="NCBI Taxonomy" id="230148"/>
    <lineage>
        <taxon>Eukaryota</taxon>
        <taxon>Metazoa</taxon>
        <taxon>Chordata</taxon>
        <taxon>Craniata</taxon>
        <taxon>Vertebrata</taxon>
        <taxon>Euteleostomi</taxon>
        <taxon>Actinopterygii</taxon>
        <taxon>Neopterygii</taxon>
        <taxon>Teleostei</taxon>
        <taxon>Neoteleostei</taxon>
        <taxon>Acanthomorphata</taxon>
        <taxon>Eupercaria</taxon>
        <taxon>Perciformes</taxon>
        <taxon>Cottioidei</taxon>
        <taxon>Cottales</taxon>
        <taxon>Liparidae</taxon>
        <taxon>Liparis</taxon>
    </lineage>
</organism>
<reference evidence="2 3" key="1">
    <citation type="submission" date="2019-03" db="EMBL/GenBank/DDBJ databases">
        <title>First draft genome of Liparis tanakae, snailfish: a comprehensive survey of snailfish specific genes.</title>
        <authorList>
            <person name="Kim W."/>
            <person name="Song I."/>
            <person name="Jeong J.-H."/>
            <person name="Kim D."/>
            <person name="Kim S."/>
            <person name="Ryu S."/>
            <person name="Song J.Y."/>
            <person name="Lee S.K."/>
        </authorList>
    </citation>
    <scope>NUCLEOTIDE SEQUENCE [LARGE SCALE GENOMIC DNA]</scope>
    <source>
        <tissue evidence="2">Muscle</tissue>
    </source>
</reference>
<accession>A0A4Z2GV82</accession>